<accession>A0ABR9JEV7</accession>
<sequence>MTEQLPPIERSGADEHLSEESLAVLADARLAAGGPAAVGQPAFTDASDPSSPAAHQAGLSRSEMSRAHEHLALCASCRAALAATERAVEALRDPVDLLEPPAGLWDRIAAEMAVPEQENDRPMASVHQLRPRREQTRHRRWVPLAAAAAGVLIGGAAVAGILGRSGTDDGPGEDDLPPVAAPTVLGDATLEPVEVEDFSGRAEMVETEEGILELTVEVSAAPDPEAGYFEVWLRDEDGTRLQSLGVVTGTDSTTFQVPAGLDLSEYPVVDVSHEHFDGDPGHSGTTLAAGAMETPDS</sequence>
<protein>
    <recommendedName>
        <fullName evidence="3">Anti-sigma K factor RskA C-terminal domain-containing protein</fullName>
    </recommendedName>
</protein>
<keyword evidence="2" id="KW-0812">Transmembrane</keyword>
<dbReference type="Proteomes" id="UP000643525">
    <property type="component" value="Unassembled WGS sequence"/>
</dbReference>
<dbReference type="RefSeq" id="WP_192595354.1">
    <property type="nucleotide sequence ID" value="NZ_BAAALJ010000024.1"/>
</dbReference>
<organism evidence="4 5">
    <name type="scientific">Nesterenkonia lutea</name>
    <dbReference type="NCBI Taxonomy" id="272919"/>
    <lineage>
        <taxon>Bacteria</taxon>
        <taxon>Bacillati</taxon>
        <taxon>Actinomycetota</taxon>
        <taxon>Actinomycetes</taxon>
        <taxon>Micrococcales</taxon>
        <taxon>Micrococcaceae</taxon>
        <taxon>Nesterenkonia</taxon>
    </lineage>
</organism>
<feature type="domain" description="Anti-sigma K factor RskA C-terminal" evidence="3">
    <location>
        <begin position="145"/>
        <end position="285"/>
    </location>
</feature>
<dbReference type="InterPro" id="IPR018764">
    <property type="entry name" value="RskA_C"/>
</dbReference>
<evidence type="ECO:0000256" key="1">
    <source>
        <dbReference type="SAM" id="MobiDB-lite"/>
    </source>
</evidence>
<proteinExistence type="predicted"/>
<evidence type="ECO:0000313" key="4">
    <source>
        <dbReference type="EMBL" id="MBE1524325.1"/>
    </source>
</evidence>
<evidence type="ECO:0000259" key="3">
    <source>
        <dbReference type="Pfam" id="PF10099"/>
    </source>
</evidence>
<dbReference type="Pfam" id="PF10099">
    <property type="entry name" value="RskA_C"/>
    <property type="match status" value="1"/>
</dbReference>
<gene>
    <name evidence="4" type="ORF">H4W27_001443</name>
</gene>
<evidence type="ECO:0000256" key="2">
    <source>
        <dbReference type="SAM" id="Phobius"/>
    </source>
</evidence>
<feature type="region of interest" description="Disordered" evidence="1">
    <location>
        <begin position="115"/>
        <end position="134"/>
    </location>
</feature>
<feature type="region of interest" description="Disordered" evidence="1">
    <location>
        <begin position="35"/>
        <end position="62"/>
    </location>
</feature>
<feature type="region of interest" description="Disordered" evidence="1">
    <location>
        <begin position="276"/>
        <end position="297"/>
    </location>
</feature>
<feature type="transmembrane region" description="Helical" evidence="2">
    <location>
        <begin position="141"/>
        <end position="162"/>
    </location>
</feature>
<reference evidence="4 5" key="1">
    <citation type="submission" date="2020-10" db="EMBL/GenBank/DDBJ databases">
        <title>Sequencing the genomes of 1000 actinobacteria strains.</title>
        <authorList>
            <person name="Klenk H.-P."/>
        </authorList>
    </citation>
    <scope>NUCLEOTIDE SEQUENCE [LARGE SCALE GENOMIC DNA]</scope>
    <source>
        <strain evidence="4 5">DSM 15666</strain>
    </source>
</reference>
<keyword evidence="2" id="KW-0472">Membrane</keyword>
<dbReference type="EMBL" id="JADBED010000001">
    <property type="protein sequence ID" value="MBE1524325.1"/>
    <property type="molecule type" value="Genomic_DNA"/>
</dbReference>
<evidence type="ECO:0000313" key="5">
    <source>
        <dbReference type="Proteomes" id="UP000643525"/>
    </source>
</evidence>
<keyword evidence="5" id="KW-1185">Reference proteome</keyword>
<name>A0ABR9JEV7_9MICC</name>
<comment type="caution">
    <text evidence="4">The sequence shown here is derived from an EMBL/GenBank/DDBJ whole genome shotgun (WGS) entry which is preliminary data.</text>
</comment>
<keyword evidence="2" id="KW-1133">Transmembrane helix</keyword>